<dbReference type="EMBL" id="MGEQ01000010">
    <property type="protein sequence ID" value="OGL86363.1"/>
    <property type="molecule type" value="Genomic_DNA"/>
</dbReference>
<dbReference type="Proteomes" id="UP000176593">
    <property type="component" value="Unassembled WGS sequence"/>
</dbReference>
<protein>
    <recommendedName>
        <fullName evidence="13">peptidoglycan glycosyltransferase</fullName>
        <ecNumber evidence="13">2.4.99.28</ecNumber>
    </recommendedName>
</protein>
<keyword evidence="16" id="KW-1133">Transmembrane helix</keyword>
<evidence type="ECO:0000256" key="13">
    <source>
        <dbReference type="ARBA" id="ARBA00044770"/>
    </source>
</evidence>
<keyword evidence="8" id="KW-0133">Cell shape</keyword>
<dbReference type="InterPro" id="IPR001264">
    <property type="entry name" value="Glyco_trans_51"/>
</dbReference>
<dbReference type="Pfam" id="PF00905">
    <property type="entry name" value="Transpeptidase"/>
    <property type="match status" value="1"/>
</dbReference>
<feature type="domain" description="Glycosyl transferase family 51" evidence="18">
    <location>
        <begin position="118"/>
        <end position="273"/>
    </location>
</feature>
<dbReference type="Gene3D" id="2.60.40.10">
    <property type="entry name" value="Immunoglobulins"/>
    <property type="match status" value="1"/>
</dbReference>
<evidence type="ECO:0000256" key="4">
    <source>
        <dbReference type="ARBA" id="ARBA00022670"/>
    </source>
</evidence>
<dbReference type="InterPro" id="IPR036950">
    <property type="entry name" value="PBP_transglycosylase"/>
</dbReference>
<evidence type="ECO:0000256" key="9">
    <source>
        <dbReference type="ARBA" id="ARBA00022984"/>
    </source>
</evidence>
<dbReference type="SUPFAM" id="SSF56601">
    <property type="entry name" value="beta-lactamase/transpeptidase-like"/>
    <property type="match status" value="1"/>
</dbReference>
<keyword evidence="6" id="KW-0808">Transferase</keyword>
<evidence type="ECO:0000256" key="3">
    <source>
        <dbReference type="ARBA" id="ARBA00022645"/>
    </source>
</evidence>
<dbReference type="Pfam" id="PF17957">
    <property type="entry name" value="Big_7"/>
    <property type="match status" value="1"/>
</dbReference>
<evidence type="ECO:0000259" key="18">
    <source>
        <dbReference type="Pfam" id="PF00912"/>
    </source>
</evidence>
<accession>A0A1F7V776</accession>
<dbReference type="Gene3D" id="3.40.710.10">
    <property type="entry name" value="DD-peptidase/beta-lactamase superfamily"/>
    <property type="match status" value="1"/>
</dbReference>
<dbReference type="GO" id="GO:0071555">
    <property type="term" value="P:cell wall organization"/>
    <property type="evidence" value="ECO:0007669"/>
    <property type="project" value="UniProtKB-KW"/>
</dbReference>
<evidence type="ECO:0000313" key="19">
    <source>
        <dbReference type="EMBL" id="OGL86363.1"/>
    </source>
</evidence>
<evidence type="ECO:0000256" key="5">
    <source>
        <dbReference type="ARBA" id="ARBA00022676"/>
    </source>
</evidence>
<dbReference type="PANTHER" id="PTHR32282">
    <property type="entry name" value="BINDING PROTEIN TRANSPEPTIDASE, PUTATIVE-RELATED"/>
    <property type="match status" value="1"/>
</dbReference>
<evidence type="ECO:0000256" key="6">
    <source>
        <dbReference type="ARBA" id="ARBA00022679"/>
    </source>
</evidence>
<comment type="caution">
    <text evidence="19">The sequence shown here is derived from an EMBL/GenBank/DDBJ whole genome shotgun (WGS) entry which is preliminary data.</text>
</comment>
<dbReference type="SUPFAM" id="SSF53955">
    <property type="entry name" value="Lysozyme-like"/>
    <property type="match status" value="1"/>
</dbReference>
<feature type="domain" description="Penicillin-binding protein transpeptidase" evidence="17">
    <location>
        <begin position="363"/>
        <end position="644"/>
    </location>
</feature>
<evidence type="ECO:0000256" key="2">
    <source>
        <dbReference type="ARBA" id="ARBA00022475"/>
    </source>
</evidence>
<feature type="region of interest" description="Disordered" evidence="15">
    <location>
        <begin position="966"/>
        <end position="988"/>
    </location>
</feature>
<feature type="transmembrane region" description="Helical" evidence="16">
    <location>
        <begin position="36"/>
        <end position="59"/>
    </location>
</feature>
<keyword evidence="11" id="KW-0511">Multifunctional enzyme</keyword>
<keyword evidence="9" id="KW-0573">Peptidoglycan synthesis</keyword>
<dbReference type="InterPro" id="IPR050396">
    <property type="entry name" value="Glycosyltr_51/Transpeptidase"/>
</dbReference>
<evidence type="ECO:0000256" key="16">
    <source>
        <dbReference type="SAM" id="Phobius"/>
    </source>
</evidence>
<dbReference type="GO" id="GO:0030288">
    <property type="term" value="C:outer membrane-bounded periplasmic space"/>
    <property type="evidence" value="ECO:0007669"/>
    <property type="project" value="TreeGrafter"/>
</dbReference>
<name>A0A1F7V776_9BACT</name>
<evidence type="ECO:0000313" key="20">
    <source>
        <dbReference type="Proteomes" id="UP000176593"/>
    </source>
</evidence>
<reference evidence="19 20" key="1">
    <citation type="journal article" date="2016" name="Nat. Commun.">
        <title>Thousands of microbial genomes shed light on interconnected biogeochemical processes in an aquifer system.</title>
        <authorList>
            <person name="Anantharaman K."/>
            <person name="Brown C.T."/>
            <person name="Hug L.A."/>
            <person name="Sharon I."/>
            <person name="Castelle C.J."/>
            <person name="Probst A.J."/>
            <person name="Thomas B.C."/>
            <person name="Singh A."/>
            <person name="Wilkins M.J."/>
            <person name="Karaoz U."/>
            <person name="Brodie E.L."/>
            <person name="Williams K.H."/>
            <person name="Hubbard S.S."/>
            <person name="Banfield J.F."/>
        </authorList>
    </citation>
    <scope>NUCLEOTIDE SEQUENCE [LARGE SCALE GENOMIC DNA]</scope>
</reference>
<comment type="catalytic activity">
    <reaction evidence="14">
        <text>[GlcNAc-(1-&gt;4)-Mur2Ac(oyl-L-Ala-gamma-D-Glu-L-Lys-D-Ala-D-Ala)](n)-di-trans,octa-cis-undecaprenyl diphosphate + beta-D-GlcNAc-(1-&gt;4)-Mur2Ac(oyl-L-Ala-gamma-D-Glu-L-Lys-D-Ala-D-Ala)-di-trans,octa-cis-undecaprenyl diphosphate = [GlcNAc-(1-&gt;4)-Mur2Ac(oyl-L-Ala-gamma-D-Glu-L-Lys-D-Ala-D-Ala)](n+1)-di-trans,octa-cis-undecaprenyl diphosphate + di-trans,octa-cis-undecaprenyl diphosphate + H(+)</text>
        <dbReference type="Rhea" id="RHEA:23708"/>
        <dbReference type="Rhea" id="RHEA-COMP:9602"/>
        <dbReference type="Rhea" id="RHEA-COMP:9603"/>
        <dbReference type="ChEBI" id="CHEBI:15378"/>
        <dbReference type="ChEBI" id="CHEBI:58405"/>
        <dbReference type="ChEBI" id="CHEBI:60033"/>
        <dbReference type="ChEBI" id="CHEBI:78435"/>
        <dbReference type="EC" id="2.4.99.28"/>
    </reaction>
</comment>
<evidence type="ECO:0000256" key="10">
    <source>
        <dbReference type="ARBA" id="ARBA00023136"/>
    </source>
</evidence>
<dbReference type="EC" id="2.4.99.28" evidence="13"/>
<keyword evidence="3" id="KW-0121">Carboxypeptidase</keyword>
<dbReference type="Gene3D" id="1.10.3810.10">
    <property type="entry name" value="Biosynthetic peptidoglycan transglycosylase-like"/>
    <property type="match status" value="1"/>
</dbReference>
<keyword evidence="2" id="KW-1003">Cell membrane</keyword>
<sequence length="988" mass="108422">MSKHIYNKQSWKKTGNSSSFLAKTWRAFRRTPVGKNLWLILLFFIILGTLFVLALIAVASRDLPSPSSLTERKISQTTKIYDRTGEHLLYEIAGNQNRTLKNFQSGFCDPQDPKLSLDPKGIPLYAVHATISAEDRNFCEHIGFDFKGFSRAVVSNLFGKRVGGSTLTQQLVKNAILSNEKTLTRKIKELILSLGLEQKYSKDEILQIYFNEIPYGSSYYGIEAASQNYFEKSVNELTVAQAATLAALPKAPTTYLNNPDKLQARRDYILSEMLKLGFIDKTSFENAKSEKTPVTVQVTNITAPHFVMDVKAALEDTYGRRTVEEGGMKVITTLDFDLQKIAEEEVKSGVEARSEQYGFSNASLVAEDPKTGQILAMVGSKDFFDKKIDGQVNVSTRHRQPGSSFKPIVYTKAFEMGYTPNTVLWDVTTSFPTDVGEAYTPNNYDLKVRGPIKLRDALQFSLNIPAVKTVYLVGVENALDFATLLGYDSFANHANFGLSIVLGGGEVRLIDHVHAYATFANNGKANEQVSILRVEDSNGSVLEEWKQKDAKEVVKENATHMISHVLSDNNARIPVFGAKSSLQLGDRPVAAKSGTTNDYHDAWLMGYTPSLAAGVWVGNNNNTSMKSKADGSIVAGPIWNAFMKRALEGKPIEPFPTPDIRPTGKMVLDGSLGAQTLLIDRASGKLATEFTPDSFKETRVYGGYHEILHFVIPSDPQGPIPSEPEKDPHYAAWETGVQTWLTKRQQETGVQLLTTNPPTEQDDLHIPSNKPTVQIQFPSNNSVLDGRTLPISVSASAPRGVVRIEYFLDDLFIGASSSSPFDTTLTIPSTTPKGIHSLKAVAYDNIDNSSSDTVSIQTTTEGQENILSLIDPKNGQVIDKTAGTYTVVASIKNPQSISTVTIFAEQIGTQAKSIIGQFSNPTSPFATVDWKIPDSGKWVLSANAKLKNAFDLVTTGGTVVEIRSSMTGTSSETTSNFKPQNSLDPFAR</sequence>
<keyword evidence="12" id="KW-0961">Cell wall biogenesis/degradation</keyword>
<dbReference type="Pfam" id="PF00912">
    <property type="entry name" value="Transgly"/>
    <property type="match status" value="1"/>
</dbReference>
<comment type="subcellular location">
    <subcellularLocation>
        <location evidence="1">Cell membrane</location>
    </subcellularLocation>
</comment>
<dbReference type="AlphaFoldDB" id="A0A1F7V776"/>
<keyword evidence="7" id="KW-0378">Hydrolase</keyword>
<evidence type="ECO:0000256" key="8">
    <source>
        <dbReference type="ARBA" id="ARBA00022960"/>
    </source>
</evidence>
<dbReference type="GO" id="GO:0006508">
    <property type="term" value="P:proteolysis"/>
    <property type="evidence" value="ECO:0007669"/>
    <property type="project" value="UniProtKB-KW"/>
</dbReference>
<evidence type="ECO:0000256" key="7">
    <source>
        <dbReference type="ARBA" id="ARBA00022801"/>
    </source>
</evidence>
<dbReference type="GO" id="GO:0009252">
    <property type="term" value="P:peptidoglycan biosynthetic process"/>
    <property type="evidence" value="ECO:0007669"/>
    <property type="project" value="UniProtKB-KW"/>
</dbReference>
<dbReference type="InterPro" id="IPR013783">
    <property type="entry name" value="Ig-like_fold"/>
</dbReference>
<evidence type="ECO:0000256" key="1">
    <source>
        <dbReference type="ARBA" id="ARBA00004236"/>
    </source>
</evidence>
<evidence type="ECO:0000256" key="11">
    <source>
        <dbReference type="ARBA" id="ARBA00023268"/>
    </source>
</evidence>
<feature type="compositionally biased region" description="Polar residues" evidence="15">
    <location>
        <begin position="976"/>
        <end position="988"/>
    </location>
</feature>
<organism evidence="19 20">
    <name type="scientific">Candidatus Uhrbacteria bacterium RIFCSPLOWO2_02_FULL_48_18</name>
    <dbReference type="NCBI Taxonomy" id="1802408"/>
    <lineage>
        <taxon>Bacteria</taxon>
        <taxon>Candidatus Uhriibacteriota</taxon>
    </lineage>
</organism>
<dbReference type="GO" id="GO:0008955">
    <property type="term" value="F:peptidoglycan glycosyltransferase activity"/>
    <property type="evidence" value="ECO:0007669"/>
    <property type="project" value="UniProtKB-EC"/>
</dbReference>
<evidence type="ECO:0000256" key="15">
    <source>
        <dbReference type="SAM" id="MobiDB-lite"/>
    </source>
</evidence>
<gene>
    <name evidence="19" type="ORF">A3I41_02285</name>
</gene>
<dbReference type="InterPro" id="IPR001460">
    <property type="entry name" value="PCN-bd_Tpept"/>
</dbReference>
<dbReference type="PANTHER" id="PTHR32282:SF11">
    <property type="entry name" value="PENICILLIN-BINDING PROTEIN 1B"/>
    <property type="match status" value="1"/>
</dbReference>
<dbReference type="GO" id="GO:0004180">
    <property type="term" value="F:carboxypeptidase activity"/>
    <property type="evidence" value="ECO:0007669"/>
    <property type="project" value="UniProtKB-KW"/>
</dbReference>
<keyword evidence="16" id="KW-0812">Transmembrane</keyword>
<dbReference type="GO" id="GO:0005886">
    <property type="term" value="C:plasma membrane"/>
    <property type="evidence" value="ECO:0007669"/>
    <property type="project" value="UniProtKB-SubCell"/>
</dbReference>
<dbReference type="InterPro" id="IPR012338">
    <property type="entry name" value="Beta-lactam/transpept-like"/>
</dbReference>
<keyword evidence="4" id="KW-0645">Protease</keyword>
<keyword evidence="10 16" id="KW-0472">Membrane</keyword>
<dbReference type="GO" id="GO:0008360">
    <property type="term" value="P:regulation of cell shape"/>
    <property type="evidence" value="ECO:0007669"/>
    <property type="project" value="UniProtKB-KW"/>
</dbReference>
<evidence type="ECO:0000259" key="17">
    <source>
        <dbReference type="Pfam" id="PF00905"/>
    </source>
</evidence>
<evidence type="ECO:0000256" key="12">
    <source>
        <dbReference type="ARBA" id="ARBA00023316"/>
    </source>
</evidence>
<dbReference type="GO" id="GO:0008658">
    <property type="term" value="F:penicillin binding"/>
    <property type="evidence" value="ECO:0007669"/>
    <property type="project" value="InterPro"/>
</dbReference>
<dbReference type="InterPro" id="IPR023346">
    <property type="entry name" value="Lysozyme-like_dom_sf"/>
</dbReference>
<evidence type="ECO:0000256" key="14">
    <source>
        <dbReference type="ARBA" id="ARBA00049902"/>
    </source>
</evidence>
<keyword evidence="5" id="KW-0328">Glycosyltransferase</keyword>
<feature type="compositionally biased region" description="Low complexity" evidence="15">
    <location>
        <begin position="966"/>
        <end position="975"/>
    </location>
</feature>
<proteinExistence type="predicted"/>